<sequence length="96" mass="10964">MPDNYQCFLLKVKSINELLESDEIDSAIKKADELFDEVRTIKGVSDLTEEETGDLVEFYDLLEATVGQIELKKRKISESLRNTSASQKAIKFYKSI</sequence>
<organism evidence="1 2">
    <name type="scientific">Pseudoalteromonas aurantia 208</name>
    <dbReference type="NCBI Taxonomy" id="1314867"/>
    <lineage>
        <taxon>Bacteria</taxon>
        <taxon>Pseudomonadati</taxon>
        <taxon>Pseudomonadota</taxon>
        <taxon>Gammaproteobacteria</taxon>
        <taxon>Alteromonadales</taxon>
        <taxon>Pseudoalteromonadaceae</taxon>
        <taxon>Pseudoalteromonas</taxon>
    </lineage>
</organism>
<gene>
    <name evidence="1" type="ORF">PAUR_a0739</name>
</gene>
<evidence type="ECO:0000313" key="2">
    <source>
        <dbReference type="Proteomes" id="UP000615755"/>
    </source>
</evidence>
<proteinExistence type="predicted"/>
<accession>A0ABR9E9A9</accession>
<evidence type="ECO:0008006" key="3">
    <source>
        <dbReference type="Google" id="ProtNLM"/>
    </source>
</evidence>
<protein>
    <recommendedName>
        <fullName evidence="3">Nucleotide pyrophosphohydrolase</fullName>
    </recommendedName>
</protein>
<dbReference type="Proteomes" id="UP000615755">
    <property type="component" value="Unassembled WGS sequence"/>
</dbReference>
<reference evidence="1 2" key="1">
    <citation type="submission" date="2015-03" db="EMBL/GenBank/DDBJ databases">
        <title>Genome sequence of Pseudoalteromonas aurantia.</title>
        <authorList>
            <person name="Xie B.-B."/>
            <person name="Rong J.-C."/>
            <person name="Qin Q.-L."/>
            <person name="Zhang Y.-Z."/>
        </authorList>
    </citation>
    <scope>NUCLEOTIDE SEQUENCE [LARGE SCALE GENOMIC DNA]</scope>
    <source>
        <strain evidence="1 2">208</strain>
    </source>
</reference>
<name>A0ABR9E9A9_9GAMM</name>
<keyword evidence="2" id="KW-1185">Reference proteome</keyword>
<dbReference type="RefSeq" id="WP_192506823.1">
    <property type="nucleotide sequence ID" value="NZ_AQGV01000012.1"/>
</dbReference>
<comment type="caution">
    <text evidence="1">The sequence shown here is derived from an EMBL/GenBank/DDBJ whole genome shotgun (WGS) entry which is preliminary data.</text>
</comment>
<evidence type="ECO:0000313" key="1">
    <source>
        <dbReference type="EMBL" id="MBE0367387.1"/>
    </source>
</evidence>
<dbReference type="EMBL" id="AQGV01000012">
    <property type="protein sequence ID" value="MBE0367387.1"/>
    <property type="molecule type" value="Genomic_DNA"/>
</dbReference>